<accession>A0A067N430</accession>
<organism evidence="1 2">
    <name type="scientific">Botryobasidium botryosum (strain FD-172 SS1)</name>
    <dbReference type="NCBI Taxonomy" id="930990"/>
    <lineage>
        <taxon>Eukaryota</taxon>
        <taxon>Fungi</taxon>
        <taxon>Dikarya</taxon>
        <taxon>Basidiomycota</taxon>
        <taxon>Agaricomycotina</taxon>
        <taxon>Agaricomycetes</taxon>
        <taxon>Cantharellales</taxon>
        <taxon>Botryobasidiaceae</taxon>
        <taxon>Botryobasidium</taxon>
    </lineage>
</organism>
<dbReference type="AlphaFoldDB" id="A0A067N430"/>
<dbReference type="EMBL" id="KL198021">
    <property type="protein sequence ID" value="KDQ18531.1"/>
    <property type="molecule type" value="Genomic_DNA"/>
</dbReference>
<dbReference type="Proteomes" id="UP000027195">
    <property type="component" value="Unassembled WGS sequence"/>
</dbReference>
<evidence type="ECO:0000313" key="2">
    <source>
        <dbReference type="Proteomes" id="UP000027195"/>
    </source>
</evidence>
<reference evidence="2" key="1">
    <citation type="journal article" date="2014" name="Proc. Natl. Acad. Sci. U.S.A.">
        <title>Extensive sampling of basidiomycete genomes demonstrates inadequacy of the white-rot/brown-rot paradigm for wood decay fungi.</title>
        <authorList>
            <person name="Riley R."/>
            <person name="Salamov A.A."/>
            <person name="Brown D.W."/>
            <person name="Nagy L.G."/>
            <person name="Floudas D."/>
            <person name="Held B.W."/>
            <person name="Levasseur A."/>
            <person name="Lombard V."/>
            <person name="Morin E."/>
            <person name="Otillar R."/>
            <person name="Lindquist E.A."/>
            <person name="Sun H."/>
            <person name="LaButti K.M."/>
            <person name="Schmutz J."/>
            <person name="Jabbour D."/>
            <person name="Luo H."/>
            <person name="Baker S.E."/>
            <person name="Pisabarro A.G."/>
            <person name="Walton J.D."/>
            <person name="Blanchette R.A."/>
            <person name="Henrissat B."/>
            <person name="Martin F."/>
            <person name="Cullen D."/>
            <person name="Hibbett D.S."/>
            <person name="Grigoriev I.V."/>
        </authorList>
    </citation>
    <scope>NUCLEOTIDE SEQUENCE [LARGE SCALE GENOMIC DNA]</scope>
    <source>
        <strain evidence="2">FD-172 SS1</strain>
    </source>
</reference>
<sequence length="205" mass="23160">MGQRLGSGTPTIGALKNFQLFRVLLLQESIWNYSIALLTDCCWKSPNRLDEAEWPLRLSEPWSALAKLPTTLYELGLRSSVGAIIYYSKLPNAESQAVAEQIRGFSYRQIKDVESLNKLGEKLGTVCANRTLVWIPDVRSFHLYVLANSDQPQIFDERGTPSDAECTMHKVGRIEHRLHLIQTANGNLFLYHRDIMIEGGRAVAK</sequence>
<name>A0A067N430_BOTB1</name>
<dbReference type="InParanoid" id="A0A067N430"/>
<evidence type="ECO:0000313" key="1">
    <source>
        <dbReference type="EMBL" id="KDQ18531.1"/>
    </source>
</evidence>
<dbReference type="HOGENOM" id="CLU_1337326_0_0_1"/>
<gene>
    <name evidence="1" type="ORF">BOTBODRAFT_143478</name>
</gene>
<protein>
    <submittedName>
        <fullName evidence="1">Uncharacterized protein</fullName>
    </submittedName>
</protein>
<keyword evidence="2" id="KW-1185">Reference proteome</keyword>
<proteinExistence type="predicted"/>